<reference evidence="2" key="2">
    <citation type="submission" date="2020-02" db="EMBL/GenBank/DDBJ databases">
        <authorList>
            <person name="Littmann E."/>
            <person name="Sorbara M."/>
        </authorList>
    </citation>
    <scope>NUCLEOTIDE SEQUENCE</scope>
    <source>
        <strain evidence="2">MSK.1.17</strain>
    </source>
</reference>
<name>A0AAX1SLI1_9FIRM</name>
<dbReference type="Proteomes" id="UP001299608">
    <property type="component" value="Unassembled WGS sequence"/>
</dbReference>
<gene>
    <name evidence="2" type="ORF">G5B36_25130</name>
    <name evidence="1" type="ORF">L0N08_19365</name>
</gene>
<protein>
    <submittedName>
        <fullName evidence="1">PqqD family protein</fullName>
    </submittedName>
</protein>
<proteinExistence type="predicted"/>
<accession>A0AAX1SLI1</accession>
<evidence type="ECO:0000313" key="2">
    <source>
        <dbReference type="EMBL" id="NSJ51957.1"/>
    </source>
</evidence>
<reference evidence="2 3" key="1">
    <citation type="journal article" date="2020" name="Cell Host Microbe">
        <title>Functional and Genomic Variation between Human-Derived Isolates of Lachnospiraceae Reveals Inter- and Intra-Species Diversity.</title>
        <authorList>
            <person name="Sorbara M.T."/>
            <person name="Littmann E.R."/>
            <person name="Fontana E."/>
            <person name="Moody T.U."/>
            <person name="Kohout C.E."/>
            <person name="Gjonbalaj M."/>
            <person name="Eaton V."/>
            <person name="Seok R."/>
            <person name="Leiner I.M."/>
            <person name="Pamer E.G."/>
        </authorList>
    </citation>
    <scope>NUCLEOTIDE SEQUENCE [LARGE SCALE GENOMIC DNA]</scope>
    <source>
        <strain evidence="2 3">MSK.1.17</strain>
    </source>
</reference>
<dbReference type="Proteomes" id="UP000669239">
    <property type="component" value="Unassembled WGS sequence"/>
</dbReference>
<evidence type="ECO:0000313" key="3">
    <source>
        <dbReference type="Proteomes" id="UP000669239"/>
    </source>
</evidence>
<evidence type="ECO:0000313" key="1">
    <source>
        <dbReference type="EMBL" id="MCG4747591.1"/>
    </source>
</evidence>
<organism evidence="1 4">
    <name type="scientific">Enterocloster aldenensis</name>
    <dbReference type="NCBI Taxonomy" id="358742"/>
    <lineage>
        <taxon>Bacteria</taxon>
        <taxon>Bacillati</taxon>
        <taxon>Bacillota</taxon>
        <taxon>Clostridia</taxon>
        <taxon>Lachnospirales</taxon>
        <taxon>Lachnospiraceae</taxon>
        <taxon>Enterocloster</taxon>
    </lineage>
</organism>
<dbReference type="EMBL" id="JAAITT010000052">
    <property type="protein sequence ID" value="NSJ51957.1"/>
    <property type="molecule type" value="Genomic_DNA"/>
</dbReference>
<sequence length="121" mass="14489">MGRIKLKDKNYLEQIPVRNPDFTWKENEQGTVTVDMVHRGFFPMLAQKLWITPKVSHIKLDCFGSFVWKQIDGNRNLIEIGVMVKEEFGEKCEPLYERLAKYFEMLKNNKFVEFRRNCQLK</sequence>
<comment type="caution">
    <text evidence="1">The sequence shown here is derived from an EMBL/GenBank/DDBJ whole genome shotgun (WGS) entry which is preliminary data.</text>
</comment>
<keyword evidence="3" id="KW-1185">Reference proteome</keyword>
<reference evidence="1" key="3">
    <citation type="submission" date="2022-01" db="EMBL/GenBank/DDBJ databases">
        <title>Collection of gut derived symbiotic bacterial strains cultured from healthy donors.</title>
        <authorList>
            <person name="Lin H."/>
            <person name="Kohout C."/>
            <person name="Waligurski E."/>
            <person name="Pamer E.G."/>
        </authorList>
    </citation>
    <scope>NUCLEOTIDE SEQUENCE</scope>
    <source>
        <strain evidence="1">DFI.6.55</strain>
    </source>
</reference>
<dbReference type="RefSeq" id="WP_117559168.1">
    <property type="nucleotide sequence ID" value="NZ_BAABZL010000001.1"/>
</dbReference>
<evidence type="ECO:0000313" key="4">
    <source>
        <dbReference type="Proteomes" id="UP001299608"/>
    </source>
</evidence>
<dbReference type="GeneID" id="97207196"/>
<dbReference type="AlphaFoldDB" id="A0AAX1SLI1"/>
<dbReference type="EMBL" id="JAKNGE010000026">
    <property type="protein sequence ID" value="MCG4747591.1"/>
    <property type="molecule type" value="Genomic_DNA"/>
</dbReference>